<feature type="transmembrane region" description="Helical" evidence="6">
    <location>
        <begin position="139"/>
        <end position="157"/>
    </location>
</feature>
<dbReference type="EMBL" id="LT934119">
    <property type="protein sequence ID" value="VAI22363.1"/>
    <property type="molecule type" value="Genomic_DNA"/>
</dbReference>
<feature type="transmembrane region" description="Helical" evidence="6">
    <location>
        <begin position="110"/>
        <end position="132"/>
    </location>
</feature>
<accession>A0A9R0U1H7</accession>
<proteinExistence type="inferred from homology"/>
<sequence length="221" mass="24423">MGICIMLSDWLELPGSLILLTVVAPAIFADTFRGSWLIIGVGVCLVIGCYLLHEHIKASGGLKEAFKKPNGWSNTIGILLLFIYPVPLGIGQDQLEDQHADGTLGPLHFLHPAWGEVGAWIAFVVVILRLFFPRHFPDWLELPGSLILLTVVAPSLFAEHFRNDLVGVFICLAIGCYLLQEHIRVSGGFREAFRKANGVSNTIGIVLLFVYPVWVLVLWLL</sequence>
<evidence type="ECO:0000313" key="8">
    <source>
        <dbReference type="Proteomes" id="UP000324705"/>
    </source>
</evidence>
<dbReference type="PANTHER" id="PTHR33596">
    <property type="entry name" value="COLD-REGULATED 413 PLASMA MEMBRANE PROTEIN 2"/>
    <property type="match status" value="1"/>
</dbReference>
<organism evidence="7 8">
    <name type="scientific">Triticum turgidum subsp. durum</name>
    <name type="common">Durum wheat</name>
    <name type="synonym">Triticum durum</name>
    <dbReference type="NCBI Taxonomy" id="4567"/>
    <lineage>
        <taxon>Eukaryota</taxon>
        <taxon>Viridiplantae</taxon>
        <taxon>Streptophyta</taxon>
        <taxon>Embryophyta</taxon>
        <taxon>Tracheophyta</taxon>
        <taxon>Spermatophyta</taxon>
        <taxon>Magnoliopsida</taxon>
        <taxon>Liliopsida</taxon>
        <taxon>Poales</taxon>
        <taxon>Poaceae</taxon>
        <taxon>BOP clade</taxon>
        <taxon>Pooideae</taxon>
        <taxon>Triticodae</taxon>
        <taxon>Triticeae</taxon>
        <taxon>Triticinae</taxon>
        <taxon>Triticum</taxon>
    </lineage>
</organism>
<name>A0A9R0U1H7_TRITD</name>
<dbReference type="AlphaFoldDB" id="A0A9R0U1H7"/>
<evidence type="ECO:0000256" key="2">
    <source>
        <dbReference type="ARBA" id="ARBA00005852"/>
    </source>
</evidence>
<feature type="transmembrane region" description="Helical" evidence="6">
    <location>
        <begin position="34"/>
        <end position="52"/>
    </location>
</feature>
<feature type="transmembrane region" description="Helical" evidence="6">
    <location>
        <begin position="7"/>
        <end position="28"/>
    </location>
</feature>
<reference evidence="7 8" key="1">
    <citation type="submission" date="2017-09" db="EMBL/GenBank/DDBJ databases">
        <authorList>
            <consortium name="International Durum Wheat Genome Sequencing Consortium (IDWGSC)"/>
            <person name="Milanesi L."/>
        </authorList>
    </citation>
    <scope>NUCLEOTIDE SEQUENCE [LARGE SCALE GENOMIC DNA]</scope>
    <source>
        <strain evidence="8">cv. Svevo</strain>
    </source>
</reference>
<comment type="similarity">
    <text evidence="2">Belongs to the Cold-regulated 413 protein family.</text>
</comment>
<evidence type="ECO:0000256" key="4">
    <source>
        <dbReference type="ARBA" id="ARBA00022989"/>
    </source>
</evidence>
<evidence type="ECO:0000313" key="7">
    <source>
        <dbReference type="EMBL" id="VAI22363.1"/>
    </source>
</evidence>
<feature type="transmembrane region" description="Helical" evidence="6">
    <location>
        <begin position="199"/>
        <end position="220"/>
    </location>
</feature>
<dbReference type="InterPro" id="IPR008892">
    <property type="entry name" value="COR413"/>
</dbReference>
<feature type="transmembrane region" description="Helical" evidence="6">
    <location>
        <begin position="72"/>
        <end position="90"/>
    </location>
</feature>
<dbReference type="GO" id="GO:0016020">
    <property type="term" value="C:membrane"/>
    <property type="evidence" value="ECO:0007669"/>
    <property type="project" value="UniProtKB-SubCell"/>
</dbReference>
<keyword evidence="8" id="KW-1185">Reference proteome</keyword>
<protein>
    <submittedName>
        <fullName evidence="7">Uncharacterized protein</fullName>
    </submittedName>
</protein>
<dbReference type="Pfam" id="PF05562">
    <property type="entry name" value="WCOR413"/>
    <property type="match status" value="2"/>
</dbReference>
<keyword evidence="3 6" id="KW-0812">Transmembrane</keyword>
<comment type="subcellular location">
    <subcellularLocation>
        <location evidence="1">Membrane</location>
        <topology evidence="1">Multi-pass membrane protein</topology>
    </subcellularLocation>
</comment>
<keyword evidence="5 6" id="KW-0472">Membrane</keyword>
<evidence type="ECO:0000256" key="1">
    <source>
        <dbReference type="ARBA" id="ARBA00004141"/>
    </source>
</evidence>
<dbReference type="PANTHER" id="PTHR33596:SF23">
    <property type="entry name" value="COLD-REGULATED 413 PLASMA MEMBRANE PROTEIN 2"/>
    <property type="match status" value="1"/>
</dbReference>
<evidence type="ECO:0000256" key="3">
    <source>
        <dbReference type="ARBA" id="ARBA00022692"/>
    </source>
</evidence>
<keyword evidence="4 6" id="KW-1133">Transmembrane helix</keyword>
<gene>
    <name evidence="7" type="ORF">TRITD_5Av1G208340</name>
</gene>
<evidence type="ECO:0000256" key="6">
    <source>
        <dbReference type="SAM" id="Phobius"/>
    </source>
</evidence>
<feature type="transmembrane region" description="Helical" evidence="6">
    <location>
        <begin position="163"/>
        <end position="179"/>
    </location>
</feature>
<dbReference type="Gramene" id="TRITD5Av1G208340.5">
    <property type="protein sequence ID" value="TRITD5Av1G208340.5"/>
    <property type="gene ID" value="TRITD5Av1G208340"/>
</dbReference>
<evidence type="ECO:0000256" key="5">
    <source>
        <dbReference type="ARBA" id="ARBA00023136"/>
    </source>
</evidence>
<dbReference type="Proteomes" id="UP000324705">
    <property type="component" value="Chromosome 5A"/>
</dbReference>